<evidence type="ECO:0000256" key="1">
    <source>
        <dbReference type="ARBA" id="ARBA00022801"/>
    </source>
</evidence>
<dbReference type="InterPro" id="IPR013094">
    <property type="entry name" value="AB_hydrolase_3"/>
</dbReference>
<dbReference type="Pfam" id="PF07859">
    <property type="entry name" value="Abhydrolase_3"/>
    <property type="match status" value="1"/>
</dbReference>
<reference evidence="4" key="1">
    <citation type="journal article" date="2014" name="Int. J. Syst. Evol. Microbiol.">
        <title>Complete genome sequence of Corynebacterium casei LMG S-19264T (=DSM 44701T), isolated from a smear-ripened cheese.</title>
        <authorList>
            <consortium name="US DOE Joint Genome Institute (JGI-PGF)"/>
            <person name="Walter F."/>
            <person name="Albersmeier A."/>
            <person name="Kalinowski J."/>
            <person name="Ruckert C."/>
        </authorList>
    </citation>
    <scope>NUCLEOTIDE SEQUENCE</scope>
    <source>
        <strain evidence="4">KCTC 12343</strain>
    </source>
</reference>
<dbReference type="EMBL" id="BMWV01000017">
    <property type="protein sequence ID" value="GGY63903.1"/>
    <property type="molecule type" value="Genomic_DNA"/>
</dbReference>
<dbReference type="PANTHER" id="PTHR48081">
    <property type="entry name" value="AB HYDROLASE SUPERFAMILY PROTEIN C4A8.06C"/>
    <property type="match status" value="1"/>
</dbReference>
<dbReference type="Proteomes" id="UP000628442">
    <property type="component" value="Unassembled WGS sequence"/>
</dbReference>
<dbReference type="PANTHER" id="PTHR48081:SF6">
    <property type="entry name" value="PEPTIDASE S9 PROLYL OLIGOPEPTIDASE CATALYTIC DOMAIN-CONTAINING PROTEIN"/>
    <property type="match status" value="1"/>
</dbReference>
<dbReference type="InterPro" id="IPR050300">
    <property type="entry name" value="GDXG_lipolytic_enzyme"/>
</dbReference>
<dbReference type="InterPro" id="IPR029058">
    <property type="entry name" value="AB_hydrolase_fold"/>
</dbReference>
<keyword evidence="6" id="KW-1185">Reference proteome</keyword>
<reference evidence="4" key="3">
    <citation type="submission" date="2022-12" db="EMBL/GenBank/DDBJ databases">
        <authorList>
            <person name="Sun Q."/>
            <person name="Kim S."/>
        </authorList>
    </citation>
    <scope>NUCLEOTIDE SEQUENCE</scope>
    <source>
        <strain evidence="4">KCTC 12343</strain>
    </source>
</reference>
<protein>
    <submittedName>
        <fullName evidence="5">Alpha/beta hydrolase</fullName>
    </submittedName>
    <submittedName>
        <fullName evidence="4">Endo-1,4-beta-xylanase</fullName>
    </submittedName>
</protein>
<organism evidence="4 7">
    <name type="scientific">Pseudoduganella albidiflava</name>
    <dbReference type="NCBI Taxonomy" id="321983"/>
    <lineage>
        <taxon>Bacteria</taxon>
        <taxon>Pseudomonadati</taxon>
        <taxon>Pseudomonadota</taxon>
        <taxon>Betaproteobacteria</taxon>
        <taxon>Burkholderiales</taxon>
        <taxon>Oxalobacteraceae</taxon>
        <taxon>Telluria group</taxon>
        <taxon>Pseudoduganella</taxon>
    </lineage>
</organism>
<feature type="signal peptide" evidence="2">
    <location>
        <begin position="1"/>
        <end position="21"/>
    </location>
</feature>
<evidence type="ECO:0000256" key="2">
    <source>
        <dbReference type="SAM" id="SignalP"/>
    </source>
</evidence>
<dbReference type="SUPFAM" id="SSF53474">
    <property type="entry name" value="alpha/beta-Hydrolases"/>
    <property type="match status" value="1"/>
</dbReference>
<reference evidence="5 6" key="2">
    <citation type="submission" date="2019-02" db="EMBL/GenBank/DDBJ databases">
        <title>Draft Genome Sequences of Six Type Strains of the Genus Massilia.</title>
        <authorList>
            <person name="Miess H."/>
            <person name="Frediansyhah A."/>
            <person name="Gross H."/>
        </authorList>
    </citation>
    <scope>NUCLEOTIDE SEQUENCE [LARGE SCALE GENOMIC DNA]</scope>
    <source>
        <strain evidence="5 6">DSM 17472</strain>
    </source>
</reference>
<feature type="chain" id="PRO_5044601571" evidence="2">
    <location>
        <begin position="22"/>
        <end position="317"/>
    </location>
</feature>
<dbReference type="Proteomes" id="UP000292307">
    <property type="component" value="Chromosome"/>
</dbReference>
<dbReference type="RefSeq" id="WP_131144233.1">
    <property type="nucleotide sequence ID" value="NZ_BMWV01000017.1"/>
</dbReference>
<keyword evidence="1 5" id="KW-0378">Hydrolase</keyword>
<dbReference type="EMBL" id="CP036401">
    <property type="protein sequence ID" value="QBI00088.1"/>
    <property type="molecule type" value="Genomic_DNA"/>
</dbReference>
<accession>A0A411WTV7</accession>
<dbReference type="AlphaFoldDB" id="A0A411WTV7"/>
<gene>
    <name evidence="5" type="ORF">EYF70_03925</name>
    <name evidence="4" type="ORF">GCM10007387_53000</name>
</gene>
<evidence type="ECO:0000313" key="7">
    <source>
        <dbReference type="Proteomes" id="UP000628442"/>
    </source>
</evidence>
<evidence type="ECO:0000259" key="3">
    <source>
        <dbReference type="Pfam" id="PF07859"/>
    </source>
</evidence>
<feature type="domain" description="Alpha/beta hydrolase fold-3" evidence="3">
    <location>
        <begin position="174"/>
        <end position="234"/>
    </location>
</feature>
<evidence type="ECO:0000313" key="6">
    <source>
        <dbReference type="Proteomes" id="UP000292307"/>
    </source>
</evidence>
<dbReference type="Gene3D" id="3.40.50.1820">
    <property type="entry name" value="alpha/beta hydrolase"/>
    <property type="match status" value="1"/>
</dbReference>
<dbReference type="OrthoDB" id="9771666at2"/>
<evidence type="ECO:0000313" key="5">
    <source>
        <dbReference type="EMBL" id="QBI00088.1"/>
    </source>
</evidence>
<evidence type="ECO:0000313" key="4">
    <source>
        <dbReference type="EMBL" id="GGY63903.1"/>
    </source>
</evidence>
<sequence length="317" mass="33507">MNLALIATLAGSLLLAAPAIAQDSAPKKPKTMQEMTAYLAANPPRPISPASESSIPLSSAGSAGTEVWVEMFGHRVVRNVTQPALYPVRPAPGKANGAAVIIAPGGAFLSLAFDNEGLMVAKYLAEQGVTSFVLKYRLDTTPVESGQFLKVVGERMRGADPRRTHRDADESRAIPLAQEDGLAAVRWVRAHAADYGIDPARIGIMGFSAGGMTAMNVATAYDAASRPDFVGVIYGASPQRAVPKDAPPVFVAVAADDGIMAYASVPIFEAWRAAGRSAELHVYSAGEHGFSMRNVGTSADHWNEHFVQWLKGGKIIP</sequence>
<keyword evidence="2" id="KW-0732">Signal</keyword>
<dbReference type="GO" id="GO:0016787">
    <property type="term" value="F:hydrolase activity"/>
    <property type="evidence" value="ECO:0007669"/>
    <property type="project" value="UniProtKB-KW"/>
</dbReference>
<proteinExistence type="predicted"/>
<name>A0A411WTV7_9BURK</name>